<evidence type="ECO:0000256" key="2">
    <source>
        <dbReference type="SAM" id="SignalP"/>
    </source>
</evidence>
<dbReference type="EMBL" id="JBHUKR010000007">
    <property type="protein sequence ID" value="MFD2417461.1"/>
    <property type="molecule type" value="Genomic_DNA"/>
</dbReference>
<feature type="region of interest" description="Disordered" evidence="1">
    <location>
        <begin position="25"/>
        <end position="47"/>
    </location>
</feature>
<dbReference type="Proteomes" id="UP001597417">
    <property type="component" value="Unassembled WGS sequence"/>
</dbReference>
<feature type="chain" id="PRO_5046401286" description="Lipoprotein" evidence="2">
    <location>
        <begin position="22"/>
        <end position="226"/>
    </location>
</feature>
<dbReference type="RefSeq" id="WP_378265241.1">
    <property type="nucleotide sequence ID" value="NZ_JBHUKR010000007.1"/>
</dbReference>
<comment type="caution">
    <text evidence="3">The sequence shown here is derived from an EMBL/GenBank/DDBJ whole genome shotgun (WGS) entry which is preliminary data.</text>
</comment>
<keyword evidence="4" id="KW-1185">Reference proteome</keyword>
<evidence type="ECO:0008006" key="5">
    <source>
        <dbReference type="Google" id="ProtNLM"/>
    </source>
</evidence>
<evidence type="ECO:0000313" key="4">
    <source>
        <dbReference type="Proteomes" id="UP001597417"/>
    </source>
</evidence>
<dbReference type="PROSITE" id="PS51257">
    <property type="entry name" value="PROKAR_LIPOPROTEIN"/>
    <property type="match status" value="1"/>
</dbReference>
<name>A0ABW5FU13_9PSEU</name>
<gene>
    <name evidence="3" type="ORF">ACFSXZ_14110</name>
</gene>
<keyword evidence="2" id="KW-0732">Signal</keyword>
<protein>
    <recommendedName>
        <fullName evidence="5">Lipoprotein</fullName>
    </recommendedName>
</protein>
<sequence length="226" mass="23411">MATRSLPAVIAGLAVLVSACAGGGNASTGTGDPAPGNPATSKSGPKYTAFPDFPGQALVTTEPGAPVGIQVKPIDVVWTPELAGKSAQPGEHYLAVYVAVTGELADRGVRGARLDFLQAKFKLGKGTCDEYSTGTPDFCFRKANPATGLEGEIADNTWRSRTWSAVGITRTDVKAGETLIGVVGFHIADDADIVGSMELCGPTKERVYDSDRFPCVGIPKPEGARS</sequence>
<accession>A0ABW5FU13</accession>
<evidence type="ECO:0000256" key="1">
    <source>
        <dbReference type="SAM" id="MobiDB-lite"/>
    </source>
</evidence>
<organism evidence="3 4">
    <name type="scientific">Amycolatopsis pigmentata</name>
    <dbReference type="NCBI Taxonomy" id="450801"/>
    <lineage>
        <taxon>Bacteria</taxon>
        <taxon>Bacillati</taxon>
        <taxon>Actinomycetota</taxon>
        <taxon>Actinomycetes</taxon>
        <taxon>Pseudonocardiales</taxon>
        <taxon>Pseudonocardiaceae</taxon>
        <taxon>Amycolatopsis</taxon>
    </lineage>
</organism>
<reference evidence="4" key="1">
    <citation type="journal article" date="2019" name="Int. J. Syst. Evol. Microbiol.">
        <title>The Global Catalogue of Microorganisms (GCM) 10K type strain sequencing project: providing services to taxonomists for standard genome sequencing and annotation.</title>
        <authorList>
            <consortium name="The Broad Institute Genomics Platform"/>
            <consortium name="The Broad Institute Genome Sequencing Center for Infectious Disease"/>
            <person name="Wu L."/>
            <person name="Ma J."/>
        </authorList>
    </citation>
    <scope>NUCLEOTIDE SEQUENCE [LARGE SCALE GENOMIC DNA]</scope>
    <source>
        <strain evidence="4">CGMCC 4.7645</strain>
    </source>
</reference>
<proteinExistence type="predicted"/>
<feature type="signal peptide" evidence="2">
    <location>
        <begin position="1"/>
        <end position="21"/>
    </location>
</feature>
<evidence type="ECO:0000313" key="3">
    <source>
        <dbReference type="EMBL" id="MFD2417461.1"/>
    </source>
</evidence>